<dbReference type="InterPro" id="IPR004770">
    <property type="entry name" value="Na/H_antiport_NhaC"/>
</dbReference>
<dbReference type="GO" id="GO:0015297">
    <property type="term" value="F:antiporter activity"/>
    <property type="evidence" value="ECO:0007669"/>
    <property type="project" value="UniProtKB-KW"/>
</dbReference>
<evidence type="ECO:0000259" key="10">
    <source>
        <dbReference type="Pfam" id="PF03553"/>
    </source>
</evidence>
<evidence type="ECO:0000256" key="2">
    <source>
        <dbReference type="ARBA" id="ARBA00022448"/>
    </source>
</evidence>
<feature type="transmembrane region" description="Helical" evidence="9">
    <location>
        <begin position="44"/>
        <end position="64"/>
    </location>
</feature>
<dbReference type="GO" id="GO:0005886">
    <property type="term" value="C:plasma membrane"/>
    <property type="evidence" value="ECO:0007669"/>
    <property type="project" value="UniProtKB-SubCell"/>
</dbReference>
<feature type="transmembrane region" description="Helical" evidence="9">
    <location>
        <begin position="198"/>
        <end position="219"/>
    </location>
</feature>
<name>A0A1X7BPX8_9RHOB</name>
<dbReference type="NCBIfam" id="TIGR00931">
    <property type="entry name" value="antiport_nhaC"/>
    <property type="match status" value="1"/>
</dbReference>
<keyword evidence="12" id="KW-1185">Reference proteome</keyword>
<dbReference type="InterPro" id="IPR052180">
    <property type="entry name" value="NhaC_Na-H+_Antiporter"/>
</dbReference>
<comment type="subcellular location">
    <subcellularLocation>
        <location evidence="1">Cell membrane</location>
        <topology evidence="1">Multi-pass membrane protein</topology>
    </subcellularLocation>
</comment>
<feature type="transmembrane region" description="Helical" evidence="9">
    <location>
        <begin position="139"/>
        <end position="162"/>
    </location>
</feature>
<dbReference type="InterPro" id="IPR018461">
    <property type="entry name" value="Na/H_Antiport_NhaC-like_C"/>
</dbReference>
<dbReference type="PANTHER" id="PTHR33451:SF3">
    <property type="entry name" value="MALATE-2H(+)_NA(+)-LACTATE ANTIPORTER"/>
    <property type="match status" value="1"/>
</dbReference>
<dbReference type="Proteomes" id="UP000193224">
    <property type="component" value="Unassembled WGS sequence"/>
</dbReference>
<evidence type="ECO:0000256" key="1">
    <source>
        <dbReference type="ARBA" id="ARBA00004651"/>
    </source>
</evidence>
<keyword evidence="5 9" id="KW-0812">Transmembrane</keyword>
<evidence type="ECO:0000256" key="9">
    <source>
        <dbReference type="SAM" id="Phobius"/>
    </source>
</evidence>
<feature type="transmembrane region" description="Helical" evidence="9">
    <location>
        <begin position="264"/>
        <end position="283"/>
    </location>
</feature>
<feature type="domain" description="Na+/H+ antiporter NhaC-like C-terminal" evidence="10">
    <location>
        <begin position="164"/>
        <end position="457"/>
    </location>
</feature>
<dbReference type="RefSeq" id="WP_085799677.1">
    <property type="nucleotide sequence ID" value="NZ_FWXB01000004.1"/>
</dbReference>
<protein>
    <submittedName>
        <fullName evidence="11">Malate-2H(+)/Na(+)-lactate antiporter</fullName>
    </submittedName>
</protein>
<feature type="transmembrane region" description="Helical" evidence="9">
    <location>
        <begin position="438"/>
        <end position="460"/>
    </location>
</feature>
<dbReference type="Pfam" id="PF03553">
    <property type="entry name" value="Na_H_antiporter"/>
    <property type="match status" value="1"/>
</dbReference>
<evidence type="ECO:0000256" key="6">
    <source>
        <dbReference type="ARBA" id="ARBA00022989"/>
    </source>
</evidence>
<keyword evidence="7 9" id="KW-0472">Membrane</keyword>
<feature type="transmembrane region" description="Helical" evidence="9">
    <location>
        <begin position="316"/>
        <end position="334"/>
    </location>
</feature>
<gene>
    <name evidence="11" type="primary">mleN_2</name>
    <name evidence="11" type="ORF">ROA7745_01536</name>
</gene>
<feature type="transmembrane region" description="Helical" evidence="9">
    <location>
        <begin position="17"/>
        <end position="37"/>
    </location>
</feature>
<organism evidence="11 12">
    <name type="scientific">Roseovarius aestuarii</name>
    <dbReference type="NCBI Taxonomy" id="475083"/>
    <lineage>
        <taxon>Bacteria</taxon>
        <taxon>Pseudomonadati</taxon>
        <taxon>Pseudomonadota</taxon>
        <taxon>Alphaproteobacteria</taxon>
        <taxon>Rhodobacterales</taxon>
        <taxon>Roseobacteraceae</taxon>
        <taxon>Roseovarius</taxon>
    </lineage>
</organism>
<proteinExistence type="inferred from homology"/>
<keyword evidence="3" id="KW-0050">Antiport</keyword>
<evidence type="ECO:0000256" key="5">
    <source>
        <dbReference type="ARBA" id="ARBA00022692"/>
    </source>
</evidence>
<evidence type="ECO:0000256" key="8">
    <source>
        <dbReference type="ARBA" id="ARBA00038435"/>
    </source>
</evidence>
<feature type="transmembrane region" description="Helical" evidence="9">
    <location>
        <begin position="355"/>
        <end position="372"/>
    </location>
</feature>
<keyword evidence="2" id="KW-0813">Transport</keyword>
<reference evidence="11 12" key="1">
    <citation type="submission" date="2017-03" db="EMBL/GenBank/DDBJ databases">
        <authorList>
            <person name="Afonso C.L."/>
            <person name="Miller P.J."/>
            <person name="Scott M.A."/>
            <person name="Spackman E."/>
            <person name="Goraichik I."/>
            <person name="Dimitrov K.M."/>
            <person name="Suarez D.L."/>
            <person name="Swayne D.E."/>
        </authorList>
    </citation>
    <scope>NUCLEOTIDE SEQUENCE [LARGE SCALE GENOMIC DNA]</scope>
    <source>
        <strain evidence="11 12">CECT 7745</strain>
    </source>
</reference>
<evidence type="ECO:0000313" key="11">
    <source>
        <dbReference type="EMBL" id="SMC11718.1"/>
    </source>
</evidence>
<dbReference type="AlphaFoldDB" id="A0A1X7BPX8"/>
<evidence type="ECO:0000256" key="3">
    <source>
        <dbReference type="ARBA" id="ARBA00022449"/>
    </source>
</evidence>
<evidence type="ECO:0000256" key="7">
    <source>
        <dbReference type="ARBA" id="ARBA00023136"/>
    </source>
</evidence>
<dbReference type="OrthoDB" id="9762978at2"/>
<accession>A0A1X7BPX8</accession>
<dbReference type="PANTHER" id="PTHR33451">
    <property type="entry name" value="MALATE-2H(+)/NA(+)-LACTATE ANTIPORTER"/>
    <property type="match status" value="1"/>
</dbReference>
<sequence length="479" mass="50099">MKTDIPTGARAPTMIEALISLFSLVAGISVSIVVYGLDPHIPMLLGVVVASLVALRCGFSWQNVQNGMVRGINNALPAMIILIIVGVLIGVWILAGVVPTLIYYGLQLLSPSIFLPAAVVICAITSLATGTSWGTTGTIGVALMGIGGGLGIPLPLVAGAVLSGAYFGDKMSPLSDTTNMAPAMAGTDLFTHIKHMSYTTGVSITLTLIIEIVISMSYGGGEGEVERVQAMLNTLNENFTINPVLLLPPVLVLVVSFKKMPAIPGITLGVLAGALCAVGLQGANYETLLDVAFNGFTSETGIEDVDSLLSRGGMNSMLYTISLVIVAMMFGGVMERTNQLKAIADRILAAAKSQGSLIVSTVLTSIGANLILCDQYMAIVMGARTYAQAYRDRGLAPENLSRAVEDSATVTANLVPWNSGGAYQAATLGVATLAYLPFAFFCWLSPIVTIIFGITGWTIYPLAKEDADDAPEDNKEQAV</sequence>
<keyword evidence="6 9" id="KW-1133">Transmembrane helix</keyword>
<evidence type="ECO:0000313" key="12">
    <source>
        <dbReference type="Proteomes" id="UP000193224"/>
    </source>
</evidence>
<evidence type="ECO:0000256" key="4">
    <source>
        <dbReference type="ARBA" id="ARBA00022475"/>
    </source>
</evidence>
<dbReference type="EMBL" id="FWXB01000004">
    <property type="protein sequence ID" value="SMC11718.1"/>
    <property type="molecule type" value="Genomic_DNA"/>
</dbReference>
<feature type="transmembrane region" description="Helical" evidence="9">
    <location>
        <begin position="113"/>
        <end position="133"/>
    </location>
</feature>
<keyword evidence="4" id="KW-1003">Cell membrane</keyword>
<comment type="similarity">
    <text evidence="8">Belongs to the NhaC Na(+)/H(+) (TC 2.A.35) antiporter family.</text>
</comment>
<feature type="transmembrane region" description="Helical" evidence="9">
    <location>
        <begin position="76"/>
        <end position="106"/>
    </location>
</feature>